<dbReference type="EMBL" id="CAUOFW020006181">
    <property type="protein sequence ID" value="CAK9173680.1"/>
    <property type="molecule type" value="Genomic_DNA"/>
</dbReference>
<organism evidence="1 2">
    <name type="scientific">Ilex paraguariensis</name>
    <name type="common">yerba mate</name>
    <dbReference type="NCBI Taxonomy" id="185542"/>
    <lineage>
        <taxon>Eukaryota</taxon>
        <taxon>Viridiplantae</taxon>
        <taxon>Streptophyta</taxon>
        <taxon>Embryophyta</taxon>
        <taxon>Tracheophyta</taxon>
        <taxon>Spermatophyta</taxon>
        <taxon>Magnoliopsida</taxon>
        <taxon>eudicotyledons</taxon>
        <taxon>Gunneridae</taxon>
        <taxon>Pentapetalae</taxon>
        <taxon>asterids</taxon>
        <taxon>campanulids</taxon>
        <taxon>Aquifoliales</taxon>
        <taxon>Aquifoliaceae</taxon>
        <taxon>Ilex</taxon>
    </lineage>
</organism>
<sequence>MVVTVNGDVGDGFRIGRGGGVHGGFWMVEAICCRSLSSAFGFSATVVVLDVGNNGMKALTSADTKNADRVAVLATCLGGQEGRQLGHRVNDNDTAKAKANAKTFCVH</sequence>
<evidence type="ECO:0000313" key="2">
    <source>
        <dbReference type="Proteomes" id="UP001642360"/>
    </source>
</evidence>
<dbReference type="Proteomes" id="UP001642360">
    <property type="component" value="Unassembled WGS sequence"/>
</dbReference>
<protein>
    <submittedName>
        <fullName evidence="1">Uncharacterized protein</fullName>
    </submittedName>
</protein>
<reference evidence="1 2" key="1">
    <citation type="submission" date="2024-02" db="EMBL/GenBank/DDBJ databases">
        <authorList>
            <person name="Vignale AGUSTIN F."/>
            <person name="Sosa J E."/>
            <person name="Modenutti C."/>
        </authorList>
    </citation>
    <scope>NUCLEOTIDE SEQUENCE [LARGE SCALE GENOMIC DNA]</scope>
</reference>
<dbReference type="AlphaFoldDB" id="A0ABC8TWW5"/>
<proteinExistence type="predicted"/>
<name>A0ABC8TWW5_9AQUA</name>
<gene>
    <name evidence="1" type="ORF">ILEXP_LOCUS43411</name>
</gene>
<evidence type="ECO:0000313" key="1">
    <source>
        <dbReference type="EMBL" id="CAK9173680.1"/>
    </source>
</evidence>
<keyword evidence="2" id="KW-1185">Reference proteome</keyword>
<comment type="caution">
    <text evidence="1">The sequence shown here is derived from an EMBL/GenBank/DDBJ whole genome shotgun (WGS) entry which is preliminary data.</text>
</comment>
<accession>A0ABC8TWW5</accession>